<sequence>MSLEIKVVLLS</sequence>
<protein>
    <submittedName>
        <fullName evidence="1">Uncharacterized protein</fullName>
    </submittedName>
</protein>
<reference evidence="1" key="1">
    <citation type="submission" date="2014-11" db="EMBL/GenBank/DDBJ databases">
        <authorList>
            <person name="Amaro Gonzalez C."/>
        </authorList>
    </citation>
    <scope>NUCLEOTIDE SEQUENCE</scope>
</reference>
<accession>A0A0E9UV09</accession>
<name>A0A0E9UV09_ANGAN</name>
<organism evidence="1">
    <name type="scientific">Anguilla anguilla</name>
    <name type="common">European freshwater eel</name>
    <name type="synonym">Muraena anguilla</name>
    <dbReference type="NCBI Taxonomy" id="7936"/>
    <lineage>
        <taxon>Eukaryota</taxon>
        <taxon>Metazoa</taxon>
        <taxon>Chordata</taxon>
        <taxon>Craniata</taxon>
        <taxon>Vertebrata</taxon>
        <taxon>Euteleostomi</taxon>
        <taxon>Actinopterygii</taxon>
        <taxon>Neopterygii</taxon>
        <taxon>Teleostei</taxon>
        <taxon>Anguilliformes</taxon>
        <taxon>Anguillidae</taxon>
        <taxon>Anguilla</taxon>
    </lineage>
</organism>
<evidence type="ECO:0000313" key="1">
    <source>
        <dbReference type="EMBL" id="JAH69591.1"/>
    </source>
</evidence>
<proteinExistence type="predicted"/>
<reference evidence="1" key="2">
    <citation type="journal article" date="2015" name="Fish Shellfish Immunol.">
        <title>Early steps in the European eel (Anguilla anguilla)-Vibrio vulnificus interaction in the gills: Role of the RtxA13 toxin.</title>
        <authorList>
            <person name="Callol A."/>
            <person name="Pajuelo D."/>
            <person name="Ebbesson L."/>
            <person name="Teles M."/>
            <person name="MacKenzie S."/>
            <person name="Amaro C."/>
        </authorList>
    </citation>
    <scope>NUCLEOTIDE SEQUENCE</scope>
</reference>
<dbReference type="EMBL" id="GBXM01038986">
    <property type="protein sequence ID" value="JAH69591.1"/>
    <property type="molecule type" value="Transcribed_RNA"/>
</dbReference>